<evidence type="ECO:0000313" key="2">
    <source>
        <dbReference type="Proteomes" id="UP001060085"/>
    </source>
</evidence>
<protein>
    <submittedName>
        <fullName evidence="1">Uncharacterized protein</fullName>
    </submittedName>
</protein>
<comment type="caution">
    <text evidence="1">The sequence shown here is derived from an EMBL/GenBank/DDBJ whole genome shotgun (WGS) entry which is preliminary data.</text>
</comment>
<gene>
    <name evidence="1" type="ORF">M9H77_09684</name>
</gene>
<dbReference type="Proteomes" id="UP001060085">
    <property type="component" value="Linkage Group LG02"/>
</dbReference>
<accession>A0ACC0C1N5</accession>
<dbReference type="EMBL" id="CM044702">
    <property type="protein sequence ID" value="KAI5678734.1"/>
    <property type="molecule type" value="Genomic_DNA"/>
</dbReference>
<proteinExistence type="predicted"/>
<reference evidence="2" key="1">
    <citation type="journal article" date="2023" name="Nat. Plants">
        <title>Single-cell RNA sequencing provides a high-resolution roadmap for understanding the multicellular compartmentation of specialized metabolism.</title>
        <authorList>
            <person name="Sun S."/>
            <person name="Shen X."/>
            <person name="Li Y."/>
            <person name="Li Y."/>
            <person name="Wang S."/>
            <person name="Li R."/>
            <person name="Zhang H."/>
            <person name="Shen G."/>
            <person name="Guo B."/>
            <person name="Wei J."/>
            <person name="Xu J."/>
            <person name="St-Pierre B."/>
            <person name="Chen S."/>
            <person name="Sun C."/>
        </authorList>
    </citation>
    <scope>NUCLEOTIDE SEQUENCE [LARGE SCALE GENOMIC DNA]</scope>
</reference>
<organism evidence="1 2">
    <name type="scientific">Catharanthus roseus</name>
    <name type="common">Madagascar periwinkle</name>
    <name type="synonym">Vinca rosea</name>
    <dbReference type="NCBI Taxonomy" id="4058"/>
    <lineage>
        <taxon>Eukaryota</taxon>
        <taxon>Viridiplantae</taxon>
        <taxon>Streptophyta</taxon>
        <taxon>Embryophyta</taxon>
        <taxon>Tracheophyta</taxon>
        <taxon>Spermatophyta</taxon>
        <taxon>Magnoliopsida</taxon>
        <taxon>eudicotyledons</taxon>
        <taxon>Gunneridae</taxon>
        <taxon>Pentapetalae</taxon>
        <taxon>asterids</taxon>
        <taxon>lamiids</taxon>
        <taxon>Gentianales</taxon>
        <taxon>Apocynaceae</taxon>
        <taxon>Rauvolfioideae</taxon>
        <taxon>Vinceae</taxon>
        <taxon>Catharanthinae</taxon>
        <taxon>Catharanthus</taxon>
    </lineage>
</organism>
<name>A0ACC0C1N5_CATRO</name>
<keyword evidence="2" id="KW-1185">Reference proteome</keyword>
<sequence>MNIACACNQWRSMIEDPTFVDSHRIRSHVRPGGIDLLHCLGNYPSFSILHPDGEGNLVPLQFPGDIDRGRYDEWSRSRYSYEDSLSYWKDTSQVEGLVCFGDSYIWNPSTRKITRLPPQDITLKSGKFRNFGQLEKLLADYYNQYVFHDHIFCKHVETIYEFNYE</sequence>
<evidence type="ECO:0000313" key="1">
    <source>
        <dbReference type="EMBL" id="KAI5678734.1"/>
    </source>
</evidence>